<keyword evidence="2" id="KW-1185">Reference proteome</keyword>
<evidence type="ECO:0000313" key="2">
    <source>
        <dbReference type="Proteomes" id="UP001642483"/>
    </source>
</evidence>
<comment type="caution">
    <text evidence="1">The sequence shown here is derived from an EMBL/GenBank/DDBJ whole genome shotgun (WGS) entry which is preliminary data.</text>
</comment>
<evidence type="ECO:0000313" key="1">
    <source>
        <dbReference type="EMBL" id="CAK8675715.1"/>
    </source>
</evidence>
<sequence length="274" mass="31959">MTQTFYEISPGYGYCLSIDDAHATIRAYQEQLQSRFCVSNVKKGFGNIDINEKPRKLFWEDTQKSKVTRECLLFDGVPFYILGKKVFTCEHGRNKNKYQRKQSDKKPTTKKVGCPAMVYMKEVFKFPAYMISQNENILKSNMAEKLRFDISQGKAVGERRFYINFPQVTDHRNHALFYNGKLMRPDEMPNYEEVANATTSTFETTTLEHQPGDGQYCRELIEELMRQTYVSNNEALLQTEEMLKGVLQYVRQKEVIEIEVTCPVVENNIEEDLL</sequence>
<dbReference type="PANTHER" id="PTHR47456:SF1">
    <property type="entry name" value="PHD-TYPE DOMAIN-CONTAINING PROTEIN"/>
    <property type="match status" value="1"/>
</dbReference>
<dbReference type="InterPro" id="IPR029309">
    <property type="entry name" value="CaRF"/>
</dbReference>
<dbReference type="EMBL" id="CAWYQH010000024">
    <property type="protein sequence ID" value="CAK8675715.1"/>
    <property type="molecule type" value="Genomic_DNA"/>
</dbReference>
<organism evidence="1 2">
    <name type="scientific">Clavelina lepadiformis</name>
    <name type="common">Light-bulb sea squirt</name>
    <name type="synonym">Ascidia lepadiformis</name>
    <dbReference type="NCBI Taxonomy" id="159417"/>
    <lineage>
        <taxon>Eukaryota</taxon>
        <taxon>Metazoa</taxon>
        <taxon>Chordata</taxon>
        <taxon>Tunicata</taxon>
        <taxon>Ascidiacea</taxon>
        <taxon>Aplousobranchia</taxon>
        <taxon>Clavelinidae</taxon>
        <taxon>Clavelina</taxon>
    </lineage>
</organism>
<name>A0ABP0F7N1_CLALP</name>
<dbReference type="PANTHER" id="PTHR47456">
    <property type="entry name" value="PHD-TYPE DOMAIN-CONTAINING PROTEIN"/>
    <property type="match status" value="1"/>
</dbReference>
<dbReference type="Pfam" id="PF15299">
    <property type="entry name" value="ALS2CR8"/>
    <property type="match status" value="1"/>
</dbReference>
<gene>
    <name evidence="1" type="ORF">CVLEPA_LOCUS5259</name>
</gene>
<protein>
    <submittedName>
        <fullName evidence="1">Uncharacterized protein</fullName>
    </submittedName>
</protein>
<accession>A0ABP0F7N1</accession>
<proteinExistence type="predicted"/>
<dbReference type="Proteomes" id="UP001642483">
    <property type="component" value="Unassembled WGS sequence"/>
</dbReference>
<reference evidence="1 2" key="1">
    <citation type="submission" date="2024-02" db="EMBL/GenBank/DDBJ databases">
        <authorList>
            <person name="Daric V."/>
            <person name="Darras S."/>
        </authorList>
    </citation>
    <scope>NUCLEOTIDE SEQUENCE [LARGE SCALE GENOMIC DNA]</scope>
</reference>